<evidence type="ECO:0000256" key="15">
    <source>
        <dbReference type="PROSITE-ProRule" id="PRU00146"/>
    </source>
</evidence>
<keyword evidence="20" id="KW-1185">Reference proteome</keyword>
<dbReference type="GO" id="GO:0006281">
    <property type="term" value="P:DNA repair"/>
    <property type="evidence" value="ECO:0007669"/>
    <property type="project" value="UniProtKB-KW"/>
</dbReference>
<evidence type="ECO:0000256" key="11">
    <source>
        <dbReference type="ARBA" id="ARBA00023306"/>
    </source>
</evidence>
<evidence type="ECO:0000256" key="13">
    <source>
        <dbReference type="PIRSR" id="PIRSR628651-50"/>
    </source>
</evidence>
<dbReference type="SMART" id="SM01408">
    <property type="entry name" value="ING"/>
    <property type="match status" value="1"/>
</dbReference>
<dbReference type="GO" id="GO:0006325">
    <property type="term" value="P:chromatin organization"/>
    <property type="evidence" value="ECO:0007669"/>
    <property type="project" value="UniProtKB-KW"/>
</dbReference>
<evidence type="ECO:0000256" key="14">
    <source>
        <dbReference type="PIRSR" id="PIRSR628651-51"/>
    </source>
</evidence>
<dbReference type="PANTHER" id="PTHR10333:SF100">
    <property type="entry name" value="CHROMATIN MODIFICATION-RELATED PROTEIN YNG2"/>
    <property type="match status" value="1"/>
</dbReference>
<feature type="binding site" evidence="14">
    <location>
        <position position="407"/>
    </location>
    <ligand>
        <name>Zn(2+)</name>
        <dbReference type="ChEBI" id="CHEBI:29105"/>
        <label>2</label>
    </ligand>
</feature>
<evidence type="ECO:0000256" key="10">
    <source>
        <dbReference type="ARBA" id="ARBA00023254"/>
    </source>
</evidence>
<comment type="function">
    <text evidence="16">Component of an histone acetyltransferase complex.</text>
</comment>
<evidence type="ECO:0000256" key="9">
    <source>
        <dbReference type="ARBA" id="ARBA00023242"/>
    </source>
</evidence>
<feature type="binding site" evidence="14">
    <location>
        <position position="429"/>
    </location>
    <ligand>
        <name>Zn(2+)</name>
        <dbReference type="ChEBI" id="CHEBI:29105"/>
        <label>2</label>
    </ligand>
</feature>
<proteinExistence type="inferred from homology"/>
<comment type="similarity">
    <text evidence="2 16">Belongs to the ING family.</text>
</comment>
<evidence type="ECO:0000256" key="17">
    <source>
        <dbReference type="SAM" id="MobiDB-lite"/>
    </source>
</evidence>
<feature type="site" description="Histone H3K4me3 binding" evidence="13">
    <location>
        <position position="399"/>
    </location>
</feature>
<feature type="compositionally biased region" description="Low complexity" evidence="17">
    <location>
        <begin position="202"/>
        <end position="215"/>
    </location>
</feature>
<dbReference type="Pfam" id="PF12998">
    <property type="entry name" value="ING"/>
    <property type="match status" value="1"/>
</dbReference>
<name>A0A2C5YN83_9HYPO</name>
<evidence type="ECO:0000256" key="12">
    <source>
        <dbReference type="ARBA" id="ARBA00037044"/>
    </source>
</evidence>
<dbReference type="InterPro" id="IPR011011">
    <property type="entry name" value="Znf_FYVE_PHD"/>
</dbReference>
<evidence type="ECO:0000256" key="1">
    <source>
        <dbReference type="ARBA" id="ARBA00004123"/>
    </source>
</evidence>
<dbReference type="Gene3D" id="6.10.140.1740">
    <property type="match status" value="1"/>
</dbReference>
<comment type="domain">
    <text evidence="16">The PHD-type zinc finger mediates the binding to H3K4me3.</text>
</comment>
<dbReference type="CDD" id="cd15505">
    <property type="entry name" value="PHD_ING"/>
    <property type="match status" value="1"/>
</dbReference>
<feature type="compositionally biased region" description="Acidic residues" evidence="17">
    <location>
        <begin position="368"/>
        <end position="383"/>
    </location>
</feature>
<dbReference type="AlphaFoldDB" id="A0A2C5YN83"/>
<accession>A0A2C5YN83</accession>
<dbReference type="Gene3D" id="3.30.40.10">
    <property type="entry name" value="Zinc/RING finger domain, C3HC4 (zinc finger)"/>
    <property type="match status" value="1"/>
</dbReference>
<keyword evidence="8" id="KW-0234">DNA repair</keyword>
<dbReference type="Proteomes" id="UP000226431">
    <property type="component" value="Unassembled WGS sequence"/>
</dbReference>
<dbReference type="PROSITE" id="PS01359">
    <property type="entry name" value="ZF_PHD_1"/>
    <property type="match status" value="1"/>
</dbReference>
<feature type="compositionally biased region" description="Polar residues" evidence="17">
    <location>
        <begin position="328"/>
        <end position="338"/>
    </location>
</feature>
<dbReference type="GO" id="GO:0005634">
    <property type="term" value="C:nucleus"/>
    <property type="evidence" value="ECO:0007669"/>
    <property type="project" value="UniProtKB-SubCell"/>
</dbReference>
<keyword evidence="3 14" id="KW-0479">Metal-binding</keyword>
<feature type="site" description="Histone H3K4me3 binding" evidence="13">
    <location>
        <position position="388"/>
    </location>
</feature>
<keyword evidence="9 16" id="KW-0539">Nucleus</keyword>
<dbReference type="SMART" id="SM00249">
    <property type="entry name" value="PHD"/>
    <property type="match status" value="1"/>
</dbReference>
<sequence>MPRDDLTIDFIKKMPLAEPLDPALILDDWINRVQNLPEEIRFMQDEISDKDRMYNDCIRSIEDRDEKIQKWIKSNGSLEPNPKEDIWRSHIRESYDRADQLSKEKMALAQRLQVIVDKHLRSLDVQIKLLYDRGEPGFTDPDEVPSLLRPRAANHTAPTDRSLNPAAATSTAPGTASSPNPVPPLANPTAARMPSHPQIKNAQAQQAYSQHAASAPPTPAAGLILGRQREASIGPATKRGPRSTTGPGNASAASGNLSRQSSLGPGTPKSGPPAVSAGDAARAGSAGPRGGPVKTAFGSGSRRCTPTVAVRKKTAHKSSLSRVKKVSIRNSPTSTADSDLSEAESLSGDGDTEVKSRESVAANSRDADGDEIVGDAEDDEEGGDDKKYCLCQNVSYGKMVACDNESCALEWFHWTCVGLKSEPNGTWYCPACAEKFKRTK</sequence>
<keyword evidence="6 14" id="KW-0862">Zinc</keyword>
<comment type="caution">
    <text evidence="19">The sequence shown here is derived from an EMBL/GenBank/DDBJ whole genome shotgun (WGS) entry which is preliminary data.</text>
</comment>
<dbReference type="PROSITE" id="PS50016">
    <property type="entry name" value="ZF_PHD_2"/>
    <property type="match status" value="1"/>
</dbReference>
<evidence type="ECO:0000313" key="20">
    <source>
        <dbReference type="Proteomes" id="UP000226431"/>
    </source>
</evidence>
<evidence type="ECO:0000256" key="16">
    <source>
        <dbReference type="RuleBase" id="RU361213"/>
    </source>
</evidence>
<evidence type="ECO:0000259" key="18">
    <source>
        <dbReference type="PROSITE" id="PS50016"/>
    </source>
</evidence>
<dbReference type="EMBL" id="NJES01000851">
    <property type="protein sequence ID" value="PHH68960.1"/>
    <property type="molecule type" value="Genomic_DNA"/>
</dbReference>
<keyword evidence="4" id="KW-0227">DNA damage</keyword>
<dbReference type="InterPro" id="IPR013083">
    <property type="entry name" value="Znf_RING/FYVE/PHD"/>
</dbReference>
<feature type="region of interest" description="Disordered" evidence="17">
    <location>
        <begin position="154"/>
        <end position="220"/>
    </location>
</feature>
<protein>
    <recommendedName>
        <fullName evidence="16">Chromatin modification-related protein</fullName>
    </recommendedName>
</protein>
<evidence type="ECO:0000256" key="4">
    <source>
        <dbReference type="ARBA" id="ARBA00022763"/>
    </source>
</evidence>
<feature type="compositionally biased region" description="Low complexity" evidence="17">
    <location>
        <begin position="272"/>
        <end position="286"/>
    </location>
</feature>
<dbReference type="STRING" id="2004952.A0A2C5YN83"/>
<feature type="binding site" evidence="14">
    <location>
        <position position="413"/>
    </location>
    <ligand>
        <name>Zn(2+)</name>
        <dbReference type="ChEBI" id="CHEBI:29105"/>
        <label>1</label>
    </ligand>
</feature>
<feature type="site" description="Histone H3K4me3 binding" evidence="13">
    <location>
        <position position="403"/>
    </location>
</feature>
<dbReference type="PANTHER" id="PTHR10333">
    <property type="entry name" value="INHIBITOR OF GROWTH PROTEIN"/>
    <property type="match status" value="1"/>
</dbReference>
<evidence type="ECO:0000256" key="8">
    <source>
        <dbReference type="ARBA" id="ARBA00023204"/>
    </source>
</evidence>
<reference evidence="19 20" key="1">
    <citation type="submission" date="2017-06" db="EMBL/GenBank/DDBJ databases">
        <title>Ant-infecting Ophiocordyceps genomes reveal a high diversity of potential behavioral manipulation genes and a possible major role for enterotoxins.</title>
        <authorList>
            <person name="De Bekker C."/>
            <person name="Evans H.C."/>
            <person name="Brachmann A."/>
            <person name="Hughes D.P."/>
        </authorList>
    </citation>
    <scope>NUCLEOTIDE SEQUENCE [LARGE SCALE GENOMIC DNA]</scope>
    <source>
        <strain evidence="19 20">Map16</strain>
    </source>
</reference>
<dbReference type="GO" id="GO:0051321">
    <property type="term" value="P:meiotic cell cycle"/>
    <property type="evidence" value="ECO:0007669"/>
    <property type="project" value="UniProtKB-KW"/>
</dbReference>
<dbReference type="InterPro" id="IPR024610">
    <property type="entry name" value="ING_N_histone-binding"/>
</dbReference>
<organism evidence="19 20">
    <name type="scientific">Ophiocordyceps camponoti-rufipedis</name>
    <dbReference type="NCBI Taxonomy" id="2004952"/>
    <lineage>
        <taxon>Eukaryota</taxon>
        <taxon>Fungi</taxon>
        <taxon>Dikarya</taxon>
        <taxon>Ascomycota</taxon>
        <taxon>Pezizomycotina</taxon>
        <taxon>Sordariomycetes</taxon>
        <taxon>Hypocreomycetidae</taxon>
        <taxon>Hypocreales</taxon>
        <taxon>Ophiocordycipitaceae</taxon>
        <taxon>Ophiocordyceps</taxon>
    </lineage>
</organism>
<feature type="binding site" evidence="14">
    <location>
        <position position="402"/>
    </location>
    <ligand>
        <name>Zn(2+)</name>
        <dbReference type="ChEBI" id="CHEBI:29105"/>
        <label>2</label>
    </ligand>
</feature>
<evidence type="ECO:0000256" key="2">
    <source>
        <dbReference type="ARBA" id="ARBA00010210"/>
    </source>
</evidence>
<evidence type="ECO:0000256" key="7">
    <source>
        <dbReference type="ARBA" id="ARBA00022853"/>
    </source>
</evidence>
<comment type="subcellular location">
    <subcellularLocation>
        <location evidence="1 16">Nucleus</location>
    </subcellularLocation>
</comment>
<dbReference type="GO" id="GO:0035267">
    <property type="term" value="C:NuA4 histone acetyltransferase complex"/>
    <property type="evidence" value="ECO:0007669"/>
    <property type="project" value="TreeGrafter"/>
</dbReference>
<keyword evidence="7 16" id="KW-0156">Chromatin regulator</keyword>
<evidence type="ECO:0000256" key="3">
    <source>
        <dbReference type="ARBA" id="ARBA00022723"/>
    </source>
</evidence>
<comment type="subunit">
    <text evidence="16">Component of an histone acetyltransferase complex. Interacts with H3K4me3 and to a lesser extent with H3K4me2.</text>
</comment>
<feature type="site" description="Histone H3K4me3 binding" evidence="13">
    <location>
        <position position="411"/>
    </location>
</feature>
<dbReference type="InterPro" id="IPR001965">
    <property type="entry name" value="Znf_PHD"/>
</dbReference>
<feature type="binding site" evidence="14">
    <location>
        <position position="432"/>
    </location>
    <ligand>
        <name>Zn(2+)</name>
        <dbReference type="ChEBI" id="CHEBI:29105"/>
        <label>2</label>
    </ligand>
</feature>
<evidence type="ECO:0000256" key="6">
    <source>
        <dbReference type="ARBA" id="ARBA00022833"/>
    </source>
</evidence>
<comment type="function">
    <text evidence="12">Component of the NuA4 histone acetyltransferase complex which is involved in transcriptional activation of selected genes principally by acetylation of nucleosomal histone H4 and H2A. The NuA4 complex is also involved in DNA repair. Involved in cell cycle progression and meiosis.</text>
</comment>
<keyword evidence="11" id="KW-0131">Cell cycle</keyword>
<dbReference type="InterPro" id="IPR019786">
    <property type="entry name" value="Zinc_finger_PHD-type_CS"/>
</dbReference>
<dbReference type="InterPro" id="IPR019787">
    <property type="entry name" value="Znf_PHD-finger"/>
</dbReference>
<feature type="compositionally biased region" description="Polar residues" evidence="17">
    <location>
        <begin position="242"/>
        <end position="264"/>
    </location>
</feature>
<gene>
    <name evidence="19" type="ORF">CDD80_7112</name>
</gene>
<feature type="binding site" evidence="14">
    <location>
        <position position="389"/>
    </location>
    <ligand>
        <name>Zn(2+)</name>
        <dbReference type="ChEBI" id="CHEBI:29105"/>
        <label>1</label>
    </ligand>
</feature>
<evidence type="ECO:0000256" key="5">
    <source>
        <dbReference type="ARBA" id="ARBA00022771"/>
    </source>
</evidence>
<dbReference type="GO" id="GO:0008270">
    <property type="term" value="F:zinc ion binding"/>
    <property type="evidence" value="ECO:0007669"/>
    <property type="project" value="UniProtKB-KW"/>
</dbReference>
<evidence type="ECO:0000313" key="19">
    <source>
        <dbReference type="EMBL" id="PHH68960.1"/>
    </source>
</evidence>
<dbReference type="GO" id="GO:0006355">
    <property type="term" value="P:regulation of DNA-templated transcription"/>
    <property type="evidence" value="ECO:0007669"/>
    <property type="project" value="TreeGrafter"/>
</dbReference>
<feature type="domain" description="PHD-type" evidence="18">
    <location>
        <begin position="386"/>
        <end position="435"/>
    </location>
</feature>
<feature type="compositionally biased region" description="Low complexity" evidence="17">
    <location>
        <begin position="165"/>
        <end position="179"/>
    </location>
</feature>
<dbReference type="OrthoDB" id="2505961at2759"/>
<keyword evidence="10" id="KW-0469">Meiosis</keyword>
<dbReference type="SUPFAM" id="SSF57903">
    <property type="entry name" value="FYVE/PHD zinc finger"/>
    <property type="match status" value="1"/>
</dbReference>
<keyword evidence="5 15" id="KW-0863">Zinc-finger</keyword>
<dbReference type="InterPro" id="IPR028651">
    <property type="entry name" value="ING_fam"/>
</dbReference>
<dbReference type="CDD" id="cd16858">
    <property type="entry name" value="ING_ING3_Yng2p"/>
    <property type="match status" value="1"/>
</dbReference>
<feature type="region of interest" description="Disordered" evidence="17">
    <location>
        <begin position="234"/>
        <end position="383"/>
    </location>
</feature>
<feature type="binding site" evidence="14">
    <location>
        <position position="416"/>
    </location>
    <ligand>
        <name>Zn(2+)</name>
        <dbReference type="ChEBI" id="CHEBI:29105"/>
        <label>1</label>
    </ligand>
</feature>
<feature type="binding site" evidence="14">
    <location>
        <position position="391"/>
    </location>
    <ligand>
        <name>Zn(2+)</name>
        <dbReference type="ChEBI" id="CHEBI:29105"/>
        <label>1</label>
    </ligand>
</feature>